<accession>A0ABW5IFX9</accession>
<comment type="caution">
    <text evidence="1">The sequence shown here is derived from an EMBL/GenBank/DDBJ whole genome shotgun (WGS) entry which is preliminary data.</text>
</comment>
<keyword evidence="2" id="KW-1185">Reference proteome</keyword>
<name>A0ABW5IFX9_9PSEU</name>
<protein>
    <submittedName>
        <fullName evidence="1">Uncharacterized protein</fullName>
    </submittedName>
</protein>
<organism evidence="1 2">
    <name type="scientific">Amycolatopsis albidoflavus</name>
    <dbReference type="NCBI Taxonomy" id="102226"/>
    <lineage>
        <taxon>Bacteria</taxon>
        <taxon>Bacillati</taxon>
        <taxon>Actinomycetota</taxon>
        <taxon>Actinomycetes</taxon>
        <taxon>Pseudonocardiales</taxon>
        <taxon>Pseudonocardiaceae</taxon>
        <taxon>Amycolatopsis</taxon>
    </lineage>
</organism>
<dbReference type="Proteomes" id="UP001597542">
    <property type="component" value="Unassembled WGS sequence"/>
</dbReference>
<dbReference type="EMBL" id="JBHUKQ010000031">
    <property type="protein sequence ID" value="MFD2487727.1"/>
    <property type="molecule type" value="Genomic_DNA"/>
</dbReference>
<evidence type="ECO:0000313" key="2">
    <source>
        <dbReference type="Proteomes" id="UP001597542"/>
    </source>
</evidence>
<reference evidence="2" key="1">
    <citation type="journal article" date="2019" name="Int. J. Syst. Evol. Microbiol.">
        <title>The Global Catalogue of Microorganisms (GCM) 10K type strain sequencing project: providing services to taxonomists for standard genome sequencing and annotation.</title>
        <authorList>
            <consortium name="The Broad Institute Genomics Platform"/>
            <consortium name="The Broad Institute Genome Sequencing Center for Infectious Disease"/>
            <person name="Wu L."/>
            <person name="Ma J."/>
        </authorList>
    </citation>
    <scope>NUCLEOTIDE SEQUENCE [LARGE SCALE GENOMIC DNA]</scope>
    <source>
        <strain evidence="2">CGMCC 4.7638</strain>
    </source>
</reference>
<gene>
    <name evidence="1" type="ORF">ACFSUT_46155</name>
</gene>
<dbReference type="RefSeq" id="WP_344286146.1">
    <property type="nucleotide sequence ID" value="NZ_BAAAHV010000024.1"/>
</dbReference>
<sequence length="151" mass="16239">MTFEGDWAAKTAEANRRFVDKAVVIAREVEVLLGREAMTYPRHPVARARDALADRMFAILAAAREASRTFYNVEQLPVAVVSDAYGDDWVDQVADAVGTLAAAMARAATVLTGVVDSQFKDADTQAWATGVLDDVRNAAAKVLREAAGQPT</sequence>
<evidence type="ECO:0000313" key="1">
    <source>
        <dbReference type="EMBL" id="MFD2487727.1"/>
    </source>
</evidence>
<proteinExistence type="predicted"/>